<keyword evidence="3" id="KW-0804">Transcription</keyword>
<sequence length="250" mass="27156">MEKVREMDWMAPEALRKARDGKKKKVKAEEQDKKSKSIAKEEAIEDDSSTEGTPGVNLANAVDLSDSEEEEEMEDIMDDFAISLDAETGESSLQERLYFFQFPDPLPEFIAKASSNAKGKGVDRSGSAQDGTKTVTFADGTKPAAPGTEGDQVAVEKLDGVIGQLEVYQSGAVKMRLSNGILLDVNAATQTSFLQHAVYLNPEDKKLCVLGQVNRRFVVSPDIDTLLAAMEQPGQPADPEIEGLIKMDNA</sequence>
<evidence type="ECO:0000313" key="6">
    <source>
        <dbReference type="EMBL" id="KIP10042.1"/>
    </source>
</evidence>
<evidence type="ECO:0000256" key="4">
    <source>
        <dbReference type="ARBA" id="ARBA00023242"/>
    </source>
</evidence>
<dbReference type="HOGENOM" id="CLU_033578_0_0_1"/>
<feature type="compositionally biased region" description="Basic and acidic residues" evidence="5">
    <location>
        <begin position="1"/>
        <end position="18"/>
    </location>
</feature>
<dbReference type="EMBL" id="KN840459">
    <property type="protein sequence ID" value="KIP10042.1"/>
    <property type="molecule type" value="Genomic_DNA"/>
</dbReference>
<feature type="compositionally biased region" description="Polar residues" evidence="5">
    <location>
        <begin position="126"/>
        <end position="135"/>
    </location>
</feature>
<dbReference type="OrthoDB" id="5836119at2759"/>
<evidence type="ECO:0000256" key="1">
    <source>
        <dbReference type="ARBA" id="ARBA00004123"/>
    </source>
</evidence>
<feature type="region of interest" description="Disordered" evidence="5">
    <location>
        <begin position="1"/>
        <end position="67"/>
    </location>
</feature>
<dbReference type="Proteomes" id="UP000053257">
    <property type="component" value="Unassembled WGS sequence"/>
</dbReference>
<dbReference type="Pfam" id="PF05132">
    <property type="entry name" value="RNA_pol_Rpc4"/>
    <property type="match status" value="1"/>
</dbReference>
<reference evidence="6 7" key="1">
    <citation type="journal article" date="2014" name="PLoS Genet.">
        <title>Analysis of the Phlebiopsis gigantea genome, transcriptome and secretome provides insight into its pioneer colonization strategies of wood.</title>
        <authorList>
            <person name="Hori C."/>
            <person name="Ishida T."/>
            <person name="Igarashi K."/>
            <person name="Samejima M."/>
            <person name="Suzuki H."/>
            <person name="Master E."/>
            <person name="Ferreira P."/>
            <person name="Ruiz-Duenas F.J."/>
            <person name="Held B."/>
            <person name="Canessa P."/>
            <person name="Larrondo L.F."/>
            <person name="Schmoll M."/>
            <person name="Druzhinina I.S."/>
            <person name="Kubicek C.P."/>
            <person name="Gaskell J.A."/>
            <person name="Kersten P."/>
            <person name="St John F."/>
            <person name="Glasner J."/>
            <person name="Sabat G."/>
            <person name="Splinter BonDurant S."/>
            <person name="Syed K."/>
            <person name="Yadav J."/>
            <person name="Mgbeahuruike A.C."/>
            <person name="Kovalchuk A."/>
            <person name="Asiegbu F.O."/>
            <person name="Lackner G."/>
            <person name="Hoffmeister D."/>
            <person name="Rencoret J."/>
            <person name="Gutierrez A."/>
            <person name="Sun H."/>
            <person name="Lindquist E."/>
            <person name="Barry K."/>
            <person name="Riley R."/>
            <person name="Grigoriev I.V."/>
            <person name="Henrissat B."/>
            <person name="Kues U."/>
            <person name="Berka R.M."/>
            <person name="Martinez A.T."/>
            <person name="Covert S.F."/>
            <person name="Blanchette R.A."/>
            <person name="Cullen D."/>
        </authorList>
    </citation>
    <scope>NUCLEOTIDE SEQUENCE [LARGE SCALE GENOMIC DNA]</scope>
    <source>
        <strain evidence="6 7">11061_1 CR5-6</strain>
    </source>
</reference>
<evidence type="ECO:0000256" key="5">
    <source>
        <dbReference type="SAM" id="MobiDB-lite"/>
    </source>
</evidence>
<proteinExistence type="predicted"/>
<accession>A0A0C3SBH7</accession>
<dbReference type="GO" id="GO:0042797">
    <property type="term" value="P:tRNA transcription by RNA polymerase III"/>
    <property type="evidence" value="ECO:0007669"/>
    <property type="project" value="TreeGrafter"/>
</dbReference>
<evidence type="ECO:0000313" key="7">
    <source>
        <dbReference type="Proteomes" id="UP000053257"/>
    </source>
</evidence>
<dbReference type="PANTHER" id="PTHR13408:SF0">
    <property type="entry name" value="DNA-DIRECTED RNA POLYMERASE III SUBUNIT RPC4"/>
    <property type="match status" value="1"/>
</dbReference>
<keyword evidence="7" id="KW-1185">Reference proteome</keyword>
<dbReference type="InterPro" id="IPR007811">
    <property type="entry name" value="RPC4"/>
</dbReference>
<organism evidence="6 7">
    <name type="scientific">Phlebiopsis gigantea (strain 11061_1 CR5-6)</name>
    <name type="common">White-rot fungus</name>
    <name type="synonym">Peniophora gigantea</name>
    <dbReference type="NCBI Taxonomy" id="745531"/>
    <lineage>
        <taxon>Eukaryota</taxon>
        <taxon>Fungi</taxon>
        <taxon>Dikarya</taxon>
        <taxon>Basidiomycota</taxon>
        <taxon>Agaricomycotina</taxon>
        <taxon>Agaricomycetes</taxon>
        <taxon>Polyporales</taxon>
        <taxon>Phanerochaetaceae</taxon>
        <taxon>Phlebiopsis</taxon>
    </lineage>
</organism>
<dbReference type="GO" id="GO:0003677">
    <property type="term" value="F:DNA binding"/>
    <property type="evidence" value="ECO:0007669"/>
    <property type="project" value="InterPro"/>
</dbReference>
<name>A0A0C3SBH7_PHLG1</name>
<protein>
    <submittedName>
        <fullName evidence="6">Uncharacterized protein</fullName>
    </submittedName>
</protein>
<dbReference type="PANTHER" id="PTHR13408">
    <property type="entry name" value="DNA-DIRECTED RNA POLYMERASE III"/>
    <property type="match status" value="1"/>
</dbReference>
<gene>
    <name evidence="6" type="ORF">PHLGIDRAFT_85772</name>
</gene>
<comment type="subcellular location">
    <subcellularLocation>
        <location evidence="1">Nucleus</location>
    </subcellularLocation>
</comment>
<evidence type="ECO:0000256" key="2">
    <source>
        <dbReference type="ARBA" id="ARBA00022478"/>
    </source>
</evidence>
<keyword evidence="4" id="KW-0539">Nucleus</keyword>
<dbReference type="AlphaFoldDB" id="A0A0C3SBH7"/>
<evidence type="ECO:0000256" key="3">
    <source>
        <dbReference type="ARBA" id="ARBA00023163"/>
    </source>
</evidence>
<dbReference type="STRING" id="745531.A0A0C3SBH7"/>
<feature type="compositionally biased region" description="Basic and acidic residues" evidence="5">
    <location>
        <begin position="27"/>
        <end position="42"/>
    </location>
</feature>
<dbReference type="GO" id="GO:0005666">
    <property type="term" value="C:RNA polymerase III complex"/>
    <property type="evidence" value="ECO:0007669"/>
    <property type="project" value="InterPro"/>
</dbReference>
<feature type="region of interest" description="Disordered" evidence="5">
    <location>
        <begin position="116"/>
        <end position="149"/>
    </location>
</feature>
<keyword evidence="2" id="KW-0240">DNA-directed RNA polymerase</keyword>